<accession>A0A060S3T5</accession>
<dbReference type="Pfam" id="PF01585">
    <property type="entry name" value="G-patch"/>
    <property type="match status" value="1"/>
</dbReference>
<dbReference type="PROSITE" id="PS50174">
    <property type="entry name" value="G_PATCH"/>
    <property type="match status" value="1"/>
</dbReference>
<feature type="compositionally biased region" description="Basic and acidic residues" evidence="1">
    <location>
        <begin position="369"/>
        <end position="388"/>
    </location>
</feature>
<dbReference type="Proteomes" id="UP000029665">
    <property type="component" value="Unassembled WGS sequence"/>
</dbReference>
<feature type="compositionally biased region" description="Pro residues" evidence="1">
    <location>
        <begin position="883"/>
        <end position="893"/>
    </location>
</feature>
<evidence type="ECO:0000313" key="3">
    <source>
        <dbReference type="EMBL" id="CDO68796.1"/>
    </source>
</evidence>
<reference evidence="3" key="1">
    <citation type="submission" date="2014-01" db="EMBL/GenBank/DDBJ databases">
        <title>The genome of the white-rot fungus Pycnoporus cinnabarinus: a basidiomycete model with a versatile arsenal for lignocellulosic biomass breakdown.</title>
        <authorList>
            <person name="Levasseur A."/>
            <person name="Lomascolo A."/>
            <person name="Ruiz-Duenas F.J."/>
            <person name="Uzan E."/>
            <person name="Piumi F."/>
            <person name="Kues U."/>
            <person name="Ram A.F.J."/>
            <person name="Murat C."/>
            <person name="Haon M."/>
            <person name="Benoit I."/>
            <person name="Arfi Y."/>
            <person name="Chevret D."/>
            <person name="Drula E."/>
            <person name="Kwon M.J."/>
            <person name="Gouret P."/>
            <person name="Lesage-Meessen L."/>
            <person name="Lombard V."/>
            <person name="Mariette J."/>
            <person name="Noirot C."/>
            <person name="Park J."/>
            <person name="Patyshakuliyeva A."/>
            <person name="Wieneger R.A.B."/>
            <person name="Wosten H.A.B."/>
            <person name="Martin F."/>
            <person name="Coutinho P.M."/>
            <person name="de Vries R."/>
            <person name="Martinez A.T."/>
            <person name="Klopp C."/>
            <person name="Pontarotti P."/>
            <person name="Henrissat B."/>
            <person name="Record E."/>
        </authorList>
    </citation>
    <scope>NUCLEOTIDE SEQUENCE [LARGE SCALE GENOMIC DNA]</scope>
    <source>
        <strain evidence="3">BRFM137</strain>
    </source>
</reference>
<feature type="compositionally biased region" description="Polar residues" evidence="1">
    <location>
        <begin position="389"/>
        <end position="404"/>
    </location>
</feature>
<protein>
    <recommendedName>
        <fullName evidence="2">G-patch domain-containing protein</fullName>
    </recommendedName>
</protein>
<feature type="region of interest" description="Disordered" evidence="1">
    <location>
        <begin position="349"/>
        <end position="404"/>
    </location>
</feature>
<gene>
    <name evidence="3" type="ORF">BN946_scf184805.g5</name>
</gene>
<dbReference type="OrthoDB" id="20507at2759"/>
<dbReference type="EMBL" id="CCBP010000026">
    <property type="protein sequence ID" value="CDO68796.1"/>
    <property type="molecule type" value="Genomic_DNA"/>
</dbReference>
<feature type="compositionally biased region" description="Basic and acidic residues" evidence="1">
    <location>
        <begin position="800"/>
        <end position="817"/>
    </location>
</feature>
<dbReference type="InterPro" id="IPR000467">
    <property type="entry name" value="G_patch_dom"/>
</dbReference>
<dbReference type="GO" id="GO:0006397">
    <property type="term" value="P:mRNA processing"/>
    <property type="evidence" value="ECO:0007669"/>
    <property type="project" value="InterPro"/>
</dbReference>
<dbReference type="GO" id="GO:0005634">
    <property type="term" value="C:nucleus"/>
    <property type="evidence" value="ECO:0007669"/>
    <property type="project" value="TreeGrafter"/>
</dbReference>
<sequence>MTSRLKRKLNDLGVDTASSKANESFCLIGTPLPPLEKSKDTGEFVPLWKQDVRRLLSLGATSLGINLQYGYFNTVGSKEGWTPSTFVSSRSDRAKKKVARPEDFMDEEDLAEIRENRKLVDEHEEMEFGSIAAEKRKQDGIDDQDPITAALAASLAPPPKDSVGAQILKKMGWRPGQGIGPRLTYAQRKRQDAGYLDPSKEVEGDEDDVDEAKKHMYPRRDIPVVTAPRKDNFHGLGYTPGIGLNEGVGYGGSGQRQPSGPQIAAGFGLGALNDADEDDIDIYDSGVGLGRSRVAFEGVDDEDQYMSIRSSARRGPSERETRAPSGITQTFRDGTPVLRGFVLSNKPVAEDRWFPGPDIPPDWKPNPRRVWEQSKNKENVPAAKDRPQTEPQQALSHAAWKNSQLSADQRGSILGETPLQAKTRSVFEYMSQKDRERLESIRNAKAEGRTSSAEPRPPSPGPPPPAPGGLRILHLHPSVAKAALQGFQPFTSDPVKQSRYTAFLTFQANHTSGEPVDNVGFGPLPGQSMEDFNRELEDYAKSATVFKPLSGAMAGRFRSAVVVETGPKIFEGLHQPDASGDADGSQEDRAEEKEEDPKMAAVRLGMYGPLTREVQPWQPARLLCKRFGVKEPEVDMTGPAGTASADFEFATTAAKRDVSQIEGIASDGTVGGASGSTPPLIEASSSSSVGGRKGGPRDLANVGLGEDETQGQDILTYQRPNMDVFKAIFASDDEDSGDEAAEPPKEETTLAPLDFFGVAKPATNPEPKAEPTPPPQPPAFTNAPLEKVDLSTFKPTFVPRSERDSRKDKADKKDKKSKEKKKAKASLVSFDVEDDGSIPSFGPPVSKEKNKERKKKRKERHEEEDEDAMWVEKPAPEVVKDLPIPPVLPPDAPAAPEDSSNGVPTEAGPPRGRKRAVDFM</sequence>
<name>A0A060S3T5_PYCCI</name>
<dbReference type="AlphaFoldDB" id="A0A060S3T5"/>
<dbReference type="PANTHER" id="PTHR13384">
    <property type="entry name" value="G PATCH DOMAIN-CONTAINING PROTEIN 1"/>
    <property type="match status" value="1"/>
</dbReference>
<dbReference type="STRING" id="5643.A0A060S3T5"/>
<dbReference type="HOGENOM" id="CLU_008613_3_1_1"/>
<dbReference type="PANTHER" id="PTHR13384:SF19">
    <property type="entry name" value="G PATCH DOMAIN-CONTAINING PROTEIN 1"/>
    <property type="match status" value="1"/>
</dbReference>
<feature type="region of interest" description="Disordered" evidence="1">
    <location>
        <begin position="665"/>
        <end position="920"/>
    </location>
</feature>
<dbReference type="InterPro" id="IPR011666">
    <property type="entry name" value="DUF1604"/>
</dbReference>
<feature type="domain" description="G-patch" evidence="2">
    <location>
        <begin position="160"/>
        <end position="198"/>
    </location>
</feature>
<feature type="compositionally biased region" description="Acidic residues" evidence="1">
    <location>
        <begin position="731"/>
        <end position="741"/>
    </location>
</feature>
<evidence type="ECO:0000313" key="4">
    <source>
        <dbReference type="Proteomes" id="UP000029665"/>
    </source>
</evidence>
<feature type="region of interest" description="Disordered" evidence="1">
    <location>
        <begin position="306"/>
        <end position="331"/>
    </location>
</feature>
<dbReference type="Pfam" id="PF26093">
    <property type="entry name" value="HTH_TGH"/>
    <property type="match status" value="1"/>
</dbReference>
<keyword evidence="4" id="KW-1185">Reference proteome</keyword>
<organism evidence="3 4">
    <name type="scientific">Pycnoporus cinnabarinus</name>
    <name type="common">Cinnabar-red polypore</name>
    <name type="synonym">Trametes cinnabarina</name>
    <dbReference type="NCBI Taxonomy" id="5643"/>
    <lineage>
        <taxon>Eukaryota</taxon>
        <taxon>Fungi</taxon>
        <taxon>Dikarya</taxon>
        <taxon>Basidiomycota</taxon>
        <taxon>Agaricomycotina</taxon>
        <taxon>Agaricomycetes</taxon>
        <taxon>Polyporales</taxon>
        <taxon>Polyporaceae</taxon>
        <taxon>Trametes</taxon>
    </lineage>
</organism>
<dbReference type="GO" id="GO:0003723">
    <property type="term" value="F:RNA binding"/>
    <property type="evidence" value="ECO:0007669"/>
    <property type="project" value="TreeGrafter"/>
</dbReference>
<feature type="region of interest" description="Disordered" evidence="1">
    <location>
        <begin position="571"/>
        <end position="600"/>
    </location>
</feature>
<feature type="region of interest" description="Disordered" evidence="1">
    <location>
        <begin position="189"/>
        <end position="208"/>
    </location>
</feature>
<feature type="region of interest" description="Disordered" evidence="1">
    <location>
        <begin position="444"/>
        <end position="469"/>
    </location>
</feature>
<proteinExistence type="predicted"/>
<feature type="compositionally biased region" description="Pro residues" evidence="1">
    <location>
        <begin position="455"/>
        <end position="467"/>
    </location>
</feature>
<evidence type="ECO:0000256" key="1">
    <source>
        <dbReference type="SAM" id="MobiDB-lite"/>
    </source>
</evidence>
<evidence type="ECO:0000259" key="2">
    <source>
        <dbReference type="PROSITE" id="PS50174"/>
    </source>
</evidence>
<dbReference type="Pfam" id="PF07713">
    <property type="entry name" value="DUF1604"/>
    <property type="match status" value="1"/>
</dbReference>
<dbReference type="OMA" id="QLWQQHA"/>
<comment type="caution">
    <text evidence="3">The sequence shown here is derived from an EMBL/GenBank/DDBJ whole genome shotgun (WGS) entry which is preliminary data.</text>
</comment>
<feature type="compositionally biased region" description="Basic and acidic residues" evidence="1">
    <location>
        <begin position="586"/>
        <end position="598"/>
    </location>
</feature>